<dbReference type="PANTHER" id="PTHR12128">
    <property type="entry name" value="DIHYDRODIPICOLINATE SYNTHASE"/>
    <property type="match status" value="1"/>
</dbReference>
<comment type="caution">
    <text evidence="16">The sequence shown here is derived from an EMBL/GenBank/DDBJ whole genome shotgun (WGS) entry which is preliminary data.</text>
</comment>
<dbReference type="PIRSF" id="PIRSF001365">
    <property type="entry name" value="DHDPS"/>
    <property type="match status" value="1"/>
</dbReference>
<dbReference type="SMART" id="SM01130">
    <property type="entry name" value="DHDPS"/>
    <property type="match status" value="1"/>
</dbReference>
<feature type="site" description="Part of a proton relay during catalysis" evidence="12">
    <location>
        <position position="108"/>
    </location>
</feature>
<comment type="similarity">
    <text evidence="3 12 13">Belongs to the DapA family.</text>
</comment>
<dbReference type="PANTHER" id="PTHR12128:SF66">
    <property type="entry name" value="4-HYDROXY-2-OXOGLUTARATE ALDOLASE, MITOCHONDRIAL"/>
    <property type="match status" value="1"/>
</dbReference>
<evidence type="ECO:0000256" key="3">
    <source>
        <dbReference type="ARBA" id="ARBA00007592"/>
    </source>
</evidence>
<dbReference type="Pfam" id="PF00701">
    <property type="entry name" value="DHDPS"/>
    <property type="match status" value="1"/>
</dbReference>
<evidence type="ECO:0000256" key="15">
    <source>
        <dbReference type="PIRSR" id="PIRSR001365-2"/>
    </source>
</evidence>
<dbReference type="InterPro" id="IPR013785">
    <property type="entry name" value="Aldolase_TIM"/>
</dbReference>
<feature type="active site" description="Proton donor/acceptor" evidence="12 14">
    <location>
        <position position="134"/>
    </location>
</feature>
<comment type="function">
    <text evidence="1 12">Catalyzes the condensation of (S)-aspartate-beta-semialdehyde [(S)-ASA] and pyruvate to 4-hydroxy-tetrahydrodipicolinate (HTPA).</text>
</comment>
<dbReference type="GO" id="GO:0008840">
    <property type="term" value="F:4-hydroxy-tetrahydrodipicolinate synthase activity"/>
    <property type="evidence" value="ECO:0007669"/>
    <property type="project" value="UniProtKB-UniRule"/>
</dbReference>
<evidence type="ECO:0000256" key="1">
    <source>
        <dbReference type="ARBA" id="ARBA00003294"/>
    </source>
</evidence>
<dbReference type="EMBL" id="JSAN01000047">
    <property type="protein sequence ID" value="KIC72801.1"/>
    <property type="molecule type" value="Genomic_DNA"/>
</dbReference>
<dbReference type="UniPathway" id="UPA00034">
    <property type="reaction ID" value="UER00017"/>
</dbReference>
<keyword evidence="9 12" id="KW-0456">Lyase</keyword>
<feature type="site" description="Part of a proton relay during catalysis" evidence="12">
    <location>
        <position position="45"/>
    </location>
</feature>
<evidence type="ECO:0000256" key="14">
    <source>
        <dbReference type="PIRSR" id="PIRSR001365-1"/>
    </source>
</evidence>
<evidence type="ECO:0000256" key="9">
    <source>
        <dbReference type="ARBA" id="ARBA00023239"/>
    </source>
</evidence>
<dbReference type="PATRIC" id="fig|362787.3.peg.760"/>
<evidence type="ECO:0000256" key="12">
    <source>
        <dbReference type="HAMAP-Rule" id="MF_00418"/>
    </source>
</evidence>
<accession>A0A0C1JQK6</accession>
<dbReference type="SUPFAM" id="SSF51569">
    <property type="entry name" value="Aldolase"/>
    <property type="match status" value="1"/>
</dbReference>
<dbReference type="PROSITE" id="PS00665">
    <property type="entry name" value="DHDPS_1"/>
    <property type="match status" value="1"/>
</dbReference>
<dbReference type="RefSeq" id="WP_039357445.1">
    <property type="nucleotide sequence ID" value="NZ_JSAN01000047.1"/>
</dbReference>
<gene>
    <name evidence="12 16" type="primary">dapA</name>
    <name evidence="16" type="ORF">DB44_CA00130</name>
</gene>
<dbReference type="Proteomes" id="UP000031465">
    <property type="component" value="Unassembled WGS sequence"/>
</dbReference>
<dbReference type="EC" id="4.3.3.7" evidence="4 12"/>
<evidence type="ECO:0000256" key="10">
    <source>
        <dbReference type="ARBA" id="ARBA00023270"/>
    </source>
</evidence>
<keyword evidence="7 12" id="KW-0220">Diaminopimelate biosynthesis</keyword>
<dbReference type="PRINTS" id="PR00146">
    <property type="entry name" value="DHPICSNTHASE"/>
</dbReference>
<dbReference type="InterPro" id="IPR020624">
    <property type="entry name" value="Schiff_base-form_aldolases_CS"/>
</dbReference>
<dbReference type="Gene3D" id="3.20.20.70">
    <property type="entry name" value="Aldolase class I"/>
    <property type="match status" value="1"/>
</dbReference>
<dbReference type="AlphaFoldDB" id="A0A0C1JQK6"/>
<evidence type="ECO:0000256" key="6">
    <source>
        <dbReference type="ARBA" id="ARBA00022605"/>
    </source>
</evidence>
<comment type="caution">
    <text evidence="12">Was originally thought to be a dihydrodipicolinate synthase (DHDPS), catalyzing the condensation of (S)-aspartate-beta-semialdehyde [(S)-ASA] and pyruvate to dihydrodipicolinate (DHDP). However, it was shown in E.coli that the product of the enzymatic reaction is not dihydrodipicolinate but in fact (4S)-4-hydroxy-2,3,4,5-tetrahydro-(2S)-dipicolinic acid (HTPA), and that the consecutive dehydration reaction leading to DHDP is not spontaneous but catalyzed by DapB.</text>
</comment>
<name>A0A0C1JQK6_9BACT</name>
<dbReference type="HAMAP" id="MF_00418">
    <property type="entry name" value="DapA"/>
    <property type="match status" value="1"/>
</dbReference>
<evidence type="ECO:0000313" key="17">
    <source>
        <dbReference type="Proteomes" id="UP000031465"/>
    </source>
</evidence>
<evidence type="ECO:0000256" key="7">
    <source>
        <dbReference type="ARBA" id="ARBA00022915"/>
    </source>
</evidence>
<keyword evidence="8 12" id="KW-0457">Lysine biosynthesis</keyword>
<keyword evidence="5 12" id="KW-0963">Cytoplasm</keyword>
<protein>
    <recommendedName>
        <fullName evidence="4 12">4-hydroxy-tetrahydrodipicolinate synthase</fullName>
        <shortName evidence="12">HTPA synthase</shortName>
        <ecNumber evidence="4 12">4.3.3.7</ecNumber>
    </recommendedName>
</protein>
<feature type="binding site" evidence="12 15">
    <location>
        <position position="46"/>
    </location>
    <ligand>
        <name>pyruvate</name>
        <dbReference type="ChEBI" id="CHEBI:15361"/>
    </ligand>
</feature>
<dbReference type="NCBIfam" id="TIGR00674">
    <property type="entry name" value="dapA"/>
    <property type="match status" value="1"/>
</dbReference>
<comment type="subunit">
    <text evidence="12">Homotetramer; dimer of dimers.</text>
</comment>
<evidence type="ECO:0000256" key="11">
    <source>
        <dbReference type="ARBA" id="ARBA00047836"/>
    </source>
</evidence>
<sequence>MYLKGLYTALITPFTPTGQLDEEGLKKLIQIQLHHQVDGVVVLGTTGESPTLTQIEKRRIIEIALEEIQGRIKVIVGTGSYSTQQAIEQTLQAKQMGADAALIVTPYYNKPTQEGIFKHFEAIDQAVSFPICLYNIQGRTGQNIQTHTLKRISTLSSIIGVKETSGDINQIMDVIEAFRQSHSNFAILSGDDALTLPMIALGGHGIISVVSNLVPAAMKSLVNAALNGNFKKARIIHNQLYSFIKTAFIETNPIPIKAALSLSKLPAGSCRLPLCDLSQNHSQKLAQILNELPQEWVSHG</sequence>
<organism evidence="16 17">
    <name type="scientific">Candidatus Protochlamydia amoebophila</name>
    <dbReference type="NCBI Taxonomy" id="362787"/>
    <lineage>
        <taxon>Bacteria</taxon>
        <taxon>Pseudomonadati</taxon>
        <taxon>Chlamydiota</taxon>
        <taxon>Chlamydiia</taxon>
        <taxon>Parachlamydiales</taxon>
        <taxon>Parachlamydiaceae</taxon>
        <taxon>Candidatus Protochlamydia</taxon>
    </lineage>
</organism>
<dbReference type="GO" id="GO:0005829">
    <property type="term" value="C:cytosol"/>
    <property type="evidence" value="ECO:0007669"/>
    <property type="project" value="TreeGrafter"/>
</dbReference>
<comment type="subcellular location">
    <subcellularLocation>
        <location evidence="12">Cytoplasm</location>
    </subcellularLocation>
</comment>
<feature type="binding site" evidence="12 15">
    <location>
        <position position="207"/>
    </location>
    <ligand>
        <name>pyruvate</name>
        <dbReference type="ChEBI" id="CHEBI:15361"/>
    </ligand>
</feature>
<evidence type="ECO:0000256" key="13">
    <source>
        <dbReference type="PIRNR" id="PIRNR001365"/>
    </source>
</evidence>
<dbReference type="InterPro" id="IPR002220">
    <property type="entry name" value="DapA-like"/>
</dbReference>
<reference evidence="16 17" key="1">
    <citation type="journal article" date="2014" name="Mol. Biol. Evol.">
        <title>Massive expansion of Ubiquitination-related gene families within the Chlamydiae.</title>
        <authorList>
            <person name="Domman D."/>
            <person name="Collingro A."/>
            <person name="Lagkouvardos I."/>
            <person name="Gehre L."/>
            <person name="Weinmaier T."/>
            <person name="Rattei T."/>
            <person name="Subtil A."/>
            <person name="Horn M."/>
        </authorList>
    </citation>
    <scope>NUCLEOTIDE SEQUENCE [LARGE SCALE GENOMIC DNA]</scope>
    <source>
        <strain evidence="16 17">EI2</strain>
    </source>
</reference>
<dbReference type="CDD" id="cd00950">
    <property type="entry name" value="DHDPS"/>
    <property type="match status" value="1"/>
</dbReference>
<evidence type="ECO:0000256" key="4">
    <source>
        <dbReference type="ARBA" id="ARBA00012086"/>
    </source>
</evidence>
<proteinExistence type="inferred from homology"/>
<keyword evidence="10 12" id="KW-0704">Schiff base</keyword>
<evidence type="ECO:0000256" key="8">
    <source>
        <dbReference type="ARBA" id="ARBA00023154"/>
    </source>
</evidence>
<dbReference type="GO" id="GO:0019877">
    <property type="term" value="P:diaminopimelate biosynthetic process"/>
    <property type="evidence" value="ECO:0007669"/>
    <property type="project" value="UniProtKB-UniRule"/>
</dbReference>
<evidence type="ECO:0000313" key="16">
    <source>
        <dbReference type="EMBL" id="KIC72801.1"/>
    </source>
</evidence>
<keyword evidence="6 12" id="KW-0028">Amino-acid biosynthesis</keyword>
<comment type="pathway">
    <text evidence="2 12">Amino-acid biosynthesis; L-lysine biosynthesis via DAP pathway; (S)-tetrahydrodipicolinate from L-aspartate: step 3/4.</text>
</comment>
<dbReference type="InterPro" id="IPR005263">
    <property type="entry name" value="DapA"/>
</dbReference>
<comment type="catalytic activity">
    <reaction evidence="11 12">
        <text>L-aspartate 4-semialdehyde + pyruvate = (2S,4S)-4-hydroxy-2,3,4,5-tetrahydrodipicolinate + H2O + H(+)</text>
        <dbReference type="Rhea" id="RHEA:34171"/>
        <dbReference type="ChEBI" id="CHEBI:15361"/>
        <dbReference type="ChEBI" id="CHEBI:15377"/>
        <dbReference type="ChEBI" id="CHEBI:15378"/>
        <dbReference type="ChEBI" id="CHEBI:67139"/>
        <dbReference type="ChEBI" id="CHEBI:537519"/>
        <dbReference type="EC" id="4.3.3.7"/>
    </reaction>
</comment>
<dbReference type="GO" id="GO:0009089">
    <property type="term" value="P:lysine biosynthetic process via diaminopimelate"/>
    <property type="evidence" value="ECO:0007669"/>
    <property type="project" value="UniProtKB-UniRule"/>
</dbReference>
<evidence type="ECO:0000256" key="5">
    <source>
        <dbReference type="ARBA" id="ARBA00022490"/>
    </source>
</evidence>
<evidence type="ECO:0000256" key="2">
    <source>
        <dbReference type="ARBA" id="ARBA00005120"/>
    </source>
</evidence>
<feature type="active site" description="Schiff-base intermediate with substrate" evidence="12 14">
    <location>
        <position position="162"/>
    </location>
</feature>